<dbReference type="SUPFAM" id="SSF50729">
    <property type="entry name" value="PH domain-like"/>
    <property type="match status" value="1"/>
</dbReference>
<dbReference type="RefSeq" id="XP_031437001.1">
    <property type="nucleotide sequence ID" value="XM_031581141.2"/>
</dbReference>
<reference evidence="19 20" key="1">
    <citation type="submission" date="2025-04" db="UniProtKB">
        <authorList>
            <consortium name="RefSeq"/>
        </authorList>
    </citation>
    <scope>IDENTIFICATION</scope>
</reference>
<dbReference type="SUPFAM" id="SSF47031">
    <property type="entry name" value="Second domain of FERM"/>
    <property type="match status" value="2"/>
</dbReference>
<dbReference type="GO" id="GO:0005737">
    <property type="term" value="C:cytoplasm"/>
    <property type="evidence" value="ECO:0007669"/>
    <property type="project" value="UniProtKB-SubCell"/>
</dbReference>
<dbReference type="RefSeq" id="XP_031437002.1">
    <property type="nucleotide sequence ID" value="XM_031581142.2"/>
</dbReference>
<dbReference type="InterPro" id="IPR041793">
    <property type="entry name" value="MyoVII_FERM_C1"/>
</dbReference>
<protein>
    <submittedName>
        <fullName evidence="19 20">Unconventional myosin-VIIb isoform X1</fullName>
    </submittedName>
</protein>
<dbReference type="SMART" id="SM00242">
    <property type="entry name" value="MYSc"/>
    <property type="match status" value="1"/>
</dbReference>
<evidence type="ECO:0000256" key="5">
    <source>
        <dbReference type="ARBA" id="ARBA00022737"/>
    </source>
</evidence>
<evidence type="ECO:0000256" key="6">
    <source>
        <dbReference type="ARBA" id="ARBA00022741"/>
    </source>
</evidence>
<dbReference type="Gene3D" id="1.20.120.720">
    <property type="entry name" value="Myosin VI head, motor domain, U50 subdomain"/>
    <property type="match status" value="1"/>
</dbReference>
<dbReference type="GeneTree" id="ENSGT00940000157247"/>
<dbReference type="InterPro" id="IPR051567">
    <property type="entry name" value="Unconventional_Myosin_ATPase"/>
</dbReference>
<dbReference type="InterPro" id="IPR041794">
    <property type="entry name" value="MyoVII_FERM_C2"/>
</dbReference>
<dbReference type="SUPFAM" id="SSF52540">
    <property type="entry name" value="P-loop containing nucleoside triphosphate hydrolases"/>
    <property type="match status" value="2"/>
</dbReference>
<feature type="compositionally biased region" description="Basic and acidic residues" evidence="13">
    <location>
        <begin position="972"/>
        <end position="988"/>
    </location>
</feature>
<keyword evidence="5" id="KW-0677">Repeat</keyword>
<dbReference type="Pfam" id="PF21998">
    <property type="entry name" value="FERM_C1_MyoVII"/>
    <property type="match status" value="1"/>
</dbReference>
<evidence type="ECO:0000259" key="16">
    <source>
        <dbReference type="PROSITE" id="PS51016"/>
    </source>
</evidence>
<keyword evidence="8 12" id="KW-0518">Myosin</keyword>
<dbReference type="Pfam" id="PF00784">
    <property type="entry name" value="MyTH4"/>
    <property type="match status" value="2"/>
</dbReference>
<feature type="compositionally biased region" description="Acidic residues" evidence="13">
    <location>
        <begin position="989"/>
        <end position="999"/>
    </location>
</feature>
<dbReference type="PROSITE" id="PS50002">
    <property type="entry name" value="SH3"/>
    <property type="match status" value="1"/>
</dbReference>
<dbReference type="CDD" id="cd23767">
    <property type="entry name" value="IQCD"/>
    <property type="match status" value="1"/>
</dbReference>
<evidence type="ECO:0000259" key="14">
    <source>
        <dbReference type="PROSITE" id="PS50002"/>
    </source>
</evidence>
<dbReference type="InterPro" id="IPR035963">
    <property type="entry name" value="FERM_2"/>
</dbReference>
<keyword evidence="6 12" id="KW-0547">Nucleotide-binding</keyword>
<dbReference type="InterPro" id="IPR019748">
    <property type="entry name" value="FERM_central"/>
</dbReference>
<dbReference type="SMART" id="SM00015">
    <property type="entry name" value="IQ"/>
    <property type="match status" value="4"/>
</dbReference>
<feature type="domain" description="SH3" evidence="14">
    <location>
        <begin position="1603"/>
        <end position="1671"/>
    </location>
</feature>
<dbReference type="Pfam" id="PF00612">
    <property type="entry name" value="IQ"/>
    <property type="match status" value="3"/>
</dbReference>
<keyword evidence="4" id="KW-0963">Cytoplasm</keyword>
<dbReference type="InterPro" id="IPR014352">
    <property type="entry name" value="FERM/acyl-CoA-bd_prot_sf"/>
</dbReference>
<dbReference type="Gene3D" id="1.20.58.530">
    <property type="match status" value="1"/>
</dbReference>
<accession>A0A6P8GI07</accession>
<feature type="region of interest" description="Actin-binding" evidence="12">
    <location>
        <begin position="634"/>
        <end position="656"/>
    </location>
</feature>
<dbReference type="Gene3D" id="1.20.80.10">
    <property type="match status" value="2"/>
</dbReference>
<feature type="domain" description="MyTH4" evidence="16">
    <location>
        <begin position="1734"/>
        <end position="1883"/>
    </location>
</feature>
<comment type="subcellular location">
    <subcellularLocation>
        <location evidence="1">Cytoplasm</location>
    </subcellularLocation>
</comment>
<dbReference type="InterPro" id="IPR011993">
    <property type="entry name" value="PH-like_dom_sf"/>
</dbReference>
<dbReference type="InterPro" id="IPR036106">
    <property type="entry name" value="MYSc_Myo7"/>
</dbReference>
<dbReference type="FunFam" id="1.10.10.820:FF:000001">
    <property type="entry name" value="Myosin heavy chain"/>
    <property type="match status" value="1"/>
</dbReference>
<dbReference type="Pfam" id="PF02174">
    <property type="entry name" value="IRS"/>
    <property type="match status" value="1"/>
</dbReference>
<dbReference type="Gene3D" id="3.40.850.10">
    <property type="entry name" value="Kinesin motor domain"/>
    <property type="match status" value="1"/>
</dbReference>
<feature type="compositionally biased region" description="Basic and acidic residues" evidence="13">
    <location>
        <begin position="936"/>
        <end position="963"/>
    </location>
</feature>
<evidence type="ECO:0000256" key="1">
    <source>
        <dbReference type="ARBA" id="ARBA00004496"/>
    </source>
</evidence>
<dbReference type="Gene3D" id="1.25.40.530">
    <property type="entry name" value="MyTH4 domain"/>
    <property type="match status" value="3"/>
</dbReference>
<dbReference type="InterPro" id="IPR057130">
    <property type="entry name" value="Myosin_VII_N"/>
</dbReference>
<dbReference type="PANTHER" id="PTHR22692">
    <property type="entry name" value="MYOSIN VII, XV"/>
    <property type="match status" value="1"/>
</dbReference>
<dbReference type="Gene3D" id="6.20.240.20">
    <property type="match status" value="1"/>
</dbReference>
<evidence type="ECO:0000256" key="12">
    <source>
        <dbReference type="PROSITE-ProRule" id="PRU00782"/>
    </source>
</evidence>
<feature type="domain" description="MyTH4" evidence="16">
    <location>
        <begin position="1067"/>
        <end position="1298"/>
    </location>
</feature>
<feature type="domain" description="FERM" evidence="15">
    <location>
        <begin position="1889"/>
        <end position="2193"/>
    </location>
</feature>
<dbReference type="PROSITE" id="PS51456">
    <property type="entry name" value="MYOSIN_MOTOR"/>
    <property type="match status" value="1"/>
</dbReference>
<evidence type="ECO:0000313" key="18">
    <source>
        <dbReference type="Proteomes" id="UP000515152"/>
    </source>
</evidence>
<keyword evidence="3 11" id="KW-0728">SH3 domain</keyword>
<evidence type="ECO:0000259" key="15">
    <source>
        <dbReference type="PROSITE" id="PS50057"/>
    </source>
</evidence>
<dbReference type="GO" id="GO:0003779">
    <property type="term" value="F:actin binding"/>
    <property type="evidence" value="ECO:0007669"/>
    <property type="project" value="UniProtKB-KW"/>
</dbReference>
<evidence type="ECO:0000256" key="2">
    <source>
        <dbReference type="ARBA" id="ARBA00008314"/>
    </source>
</evidence>
<dbReference type="PRINTS" id="PR00193">
    <property type="entry name" value="MYOSINHEAVY"/>
</dbReference>
<dbReference type="Pfam" id="PF24123">
    <property type="entry name" value="Myosin_VII_N"/>
    <property type="match status" value="1"/>
</dbReference>
<dbReference type="InterPro" id="IPR038185">
    <property type="entry name" value="MyTH4_dom_sf"/>
</dbReference>
<name>A0A6P8GI07_CLUHA</name>
<dbReference type="Gene3D" id="1.20.5.190">
    <property type="match status" value="2"/>
</dbReference>
<dbReference type="GO" id="GO:0003774">
    <property type="term" value="F:cytoskeletal motor activity"/>
    <property type="evidence" value="ECO:0007669"/>
    <property type="project" value="UniProtKB-UniRule"/>
</dbReference>
<evidence type="ECO:0000256" key="13">
    <source>
        <dbReference type="SAM" id="MobiDB-lite"/>
    </source>
</evidence>
<evidence type="ECO:0000256" key="4">
    <source>
        <dbReference type="ARBA" id="ARBA00022490"/>
    </source>
</evidence>
<dbReference type="KEGG" id="char:105899518"/>
<evidence type="ECO:0000256" key="3">
    <source>
        <dbReference type="ARBA" id="ARBA00022443"/>
    </source>
</evidence>
<dbReference type="InterPro" id="IPR001452">
    <property type="entry name" value="SH3_domain"/>
</dbReference>
<dbReference type="GeneID" id="105899518"/>
<feature type="binding site" evidence="12">
    <location>
        <begin position="154"/>
        <end position="161"/>
    </location>
    <ligand>
        <name>ATP</name>
        <dbReference type="ChEBI" id="CHEBI:30616"/>
    </ligand>
</feature>
<dbReference type="CDD" id="cd17092">
    <property type="entry name" value="FERM1_F1_Myosin-VII"/>
    <property type="match status" value="1"/>
</dbReference>
<keyword evidence="7 12" id="KW-0067">ATP-binding</keyword>
<dbReference type="GO" id="GO:0005524">
    <property type="term" value="F:ATP binding"/>
    <property type="evidence" value="ECO:0007669"/>
    <property type="project" value="UniProtKB-UniRule"/>
</dbReference>
<evidence type="ECO:0000256" key="10">
    <source>
        <dbReference type="ARBA" id="ARBA00023203"/>
    </source>
</evidence>
<dbReference type="InterPro" id="IPR000299">
    <property type="entry name" value="FERM_domain"/>
</dbReference>
<dbReference type="Gene3D" id="2.30.29.30">
    <property type="entry name" value="Pleckstrin-homology domain (PH domain)/Phosphotyrosine-binding domain (PTB)"/>
    <property type="match status" value="2"/>
</dbReference>
<dbReference type="Pfam" id="PF00063">
    <property type="entry name" value="Myosin_head"/>
    <property type="match status" value="1"/>
</dbReference>
<dbReference type="CDD" id="cd13199">
    <property type="entry name" value="FERM_C2_MyoVII"/>
    <property type="match status" value="1"/>
</dbReference>
<dbReference type="PANTHER" id="PTHR22692:SF24">
    <property type="entry name" value="MYOSIN VIIB"/>
    <property type="match status" value="1"/>
</dbReference>
<organism evidence="18 19">
    <name type="scientific">Clupea harengus</name>
    <name type="common">Atlantic herring</name>
    <dbReference type="NCBI Taxonomy" id="7950"/>
    <lineage>
        <taxon>Eukaryota</taxon>
        <taxon>Metazoa</taxon>
        <taxon>Chordata</taxon>
        <taxon>Craniata</taxon>
        <taxon>Vertebrata</taxon>
        <taxon>Euteleostomi</taxon>
        <taxon>Actinopterygii</taxon>
        <taxon>Neopterygii</taxon>
        <taxon>Teleostei</taxon>
        <taxon>Clupei</taxon>
        <taxon>Clupeiformes</taxon>
        <taxon>Clupeoidei</taxon>
        <taxon>Clupeidae</taxon>
        <taxon>Clupea</taxon>
    </lineage>
</organism>
<evidence type="ECO:0000259" key="17">
    <source>
        <dbReference type="PROSITE" id="PS51456"/>
    </source>
</evidence>
<dbReference type="CTD" id="566034"/>
<dbReference type="CDD" id="cd01381">
    <property type="entry name" value="MYSc_Myo7"/>
    <property type="match status" value="1"/>
</dbReference>
<dbReference type="PROSITE" id="PS51016">
    <property type="entry name" value="MYTH4"/>
    <property type="match status" value="2"/>
</dbReference>
<dbReference type="CDD" id="cd14473">
    <property type="entry name" value="FERM_B-lobe"/>
    <property type="match status" value="1"/>
</dbReference>
<evidence type="ECO:0000256" key="9">
    <source>
        <dbReference type="ARBA" id="ARBA00023175"/>
    </source>
</evidence>
<feature type="domain" description="FERM" evidence="15">
    <location>
        <begin position="1303"/>
        <end position="1607"/>
    </location>
</feature>
<keyword evidence="18" id="KW-1185">Reference proteome</keyword>
<dbReference type="SMART" id="SM00139">
    <property type="entry name" value="MyTH4"/>
    <property type="match status" value="2"/>
</dbReference>
<comment type="similarity">
    <text evidence="2 12">Belongs to the TRAFAC class myosin-kinesin ATPase superfamily. Myosin family.</text>
</comment>
<dbReference type="GO" id="GO:0016459">
    <property type="term" value="C:myosin complex"/>
    <property type="evidence" value="ECO:0007669"/>
    <property type="project" value="UniProtKB-KW"/>
</dbReference>
<dbReference type="Gene3D" id="3.10.20.90">
    <property type="entry name" value="Phosphatidylinositol 3-kinase Catalytic Subunit, Chain A, domain 1"/>
    <property type="match status" value="2"/>
</dbReference>
<proteinExistence type="inferred from homology"/>
<keyword evidence="10 12" id="KW-0009">Actin-binding</keyword>
<sequence length="2205" mass="252500">MVLLTKGDNVWVDSEIGVPIGARVRKVEGDKCIVVDDAGKERVLSHQNGSTVSLMHPTSVEGVADMIRLGDLNEAGLLRNLQLRHKQGFIYTYIGSVLVAVNPYELLPIYTAEQVHRYHGRQLGELPPHVFAIADSCYFHLRRNHLNQCCIISGESGAGKTESTKLMLQYLAAVSGQHSWIEQQILEANPILEAFGNARTIRNDNSSRFGKYVEIFFNKKGVIQGAHMEQYLLEKSRVCHQAPKERNYHIFYCLLLGLPEDQKKILSLGKAEDYSYLRASGCISCESRDDASDYSRIRTALKILTFRDKDCWDIFKLLAAILHMGNIDFRGSILNNMDSSDISASTHFTMSANLLEVEPASLDTSLTTRTFLTNREQVSKPLGPEQARDTRDAFAKAIYSKMFLWLFEKINVAIHKIPAEGTTQDYQSIGLLDIFGFENFTSNSFEQLCINFANEQLQQFFVRHVFKLEQEEYTRESISWERMVFSDNQPTLDLLAGKPLNILALIDEESLFPKGTDATMLTKMNQVHRRCNIYVASKSDHDIHFGIKHFAGEVYYNSTGFLEKNRDALSSNLIGLVQKSGSKILKQIFEKELNTNTMKQNNSKVIITPKSSLRQLNESRRGTTTLSSQYRQSLDSLMKALAICQPHFIRCFKPNHSKSAKVFDRELCMGQLRDSGMLETIRIRKSGYPIRHTFREFLGRYRVLLNTTKCDPNTEPDADCCNAICKAVIKQEGDWRIGKTKIFLKDNHDALLECVREKELHRKAIIITRVMLGHKDRQSYLKKKKAVLVMQKVWRGHRERKLYRKLFLGLTRLQACIRSRRARLQYECRRRAAKTLQTQTRGFLCRRRYGRQRDAAILLQTNIRGMLARKTANRLRTDKFLSAQERLAQEQNALELQRRLEILKQSQAASSKADPISDQDMVDTIFEFLPARVAEERKHEAEAEHEEEKPSSREEQKKERKEEEDREEKDEEEKPLSQEEQKKERKEEEDREEKDEEHDSEEKEKSKESKEKEKSLKKKEREPEEPVILTHTALKLIEPGEEEDGDEEFSFSRFCALHFQGSASESHIHLRLRQPLLPHEDEGDALACLSVWWIILRFMGDLPEPKAIAHPTASPTDSIQRNLGKRQNRRLSNLVGLDQKMLRKNKKISKLTGNRRASTIPEEPETPSTSEGNVDVVDNDIMIGEGPTFHRPMSSLEKLHIIVGYALSRPNIRDEIFCQICKQLTSNSNETNRKRGWVLMAICLGIFPPTDLFIRYLRNFIRRGPADYASYCMDRLRRTLTNGARLEPACWVELEACRNRKPVQVKVSLADGRSLSLQVDSASTSAEICSAITKAIGLRDDYGFSLYIALHDKMWSLGSKGEHVMDSIFQCEQEVCRQGGTEQSAPWKLSYRKELFSPWPSTPDPISTSLTYSQIISGLKSAEYQSDKEDDSVQLAAMHYFVKFGSASSSENARQVVKECINTSLIESKSEQKWIQMVTSAHTQGSYIKSQKSPEAVKQEVVNYARQTWPMFFSRFFEVSYRSGPPLPQDKLIMSVNWNGVSFFETKDNIFLELPYAEMIDVVVSDSGPCPVVSLSTLRGEITMEAQRGIELVEMVGWFLDGLRERSACALALHDAYKQDDPTFLVYRRGDILLLLRDEEFSQESGWLSATNERTGQTGAVSADAVMVLPTISRPTDDTLNLLNLNPAQRKSQMRDEPVADRVALINLKEFAFEYFREPMKGVKSAGREKLWATSREPLRHPLLKSLAGNTQLCQLALHAFTAIMKYMGDYPVKQARSPLELTNQIFGPPTQHPALRDEIYCQIMKQLTNNNNGVSVERGWQLLWLCSGLFPTSEALLKHTIRFMESRPREPLSATCLQRLRAMLGLMPRLLPPHQVEVDAIQQNSTQIFHKVHFPNDSTEIFEVTTTTKICDLCRLIASSLELNSADGYNLFVKTTSKMASLEDQQYFFDNLWKMTEASKKKEKKPKEGVQLNTPYLVIFMRKLWFNVIPGKDITADLIFHYPQEVPKYLRAYHRCSREDMISLAGLLFRVKVDSDRSQFVMIPRMLKDLVPADQMKMMTPEDWKKHIISSYNKQAGISVEEAKVSFLRHISDWPTFGCAFFEVKQTSDRSLPSVIRIAISKQGVSIINPKTKEQLTMHPFNQITNWSSGSTYFHMTLGNLVKGNTLLCETSLGYKMDDLLTSYINMYKTERQWMRPRNSLFPV</sequence>
<dbReference type="InterPro" id="IPR029071">
    <property type="entry name" value="Ubiquitin-like_domsf"/>
</dbReference>
<dbReference type="Proteomes" id="UP000515152">
    <property type="component" value="Chromosome 15"/>
</dbReference>
<evidence type="ECO:0000313" key="19">
    <source>
        <dbReference type="RefSeq" id="XP_031437001.1"/>
    </source>
</evidence>
<feature type="compositionally biased region" description="Basic and acidic residues" evidence="13">
    <location>
        <begin position="1000"/>
        <end position="1024"/>
    </location>
</feature>
<dbReference type="InterPro" id="IPR027417">
    <property type="entry name" value="P-loop_NTPase"/>
</dbReference>
<dbReference type="PROSITE" id="PS50096">
    <property type="entry name" value="IQ"/>
    <property type="match status" value="4"/>
</dbReference>
<dbReference type="PROSITE" id="PS50057">
    <property type="entry name" value="FERM_3"/>
    <property type="match status" value="2"/>
</dbReference>
<evidence type="ECO:0000313" key="20">
    <source>
        <dbReference type="RefSeq" id="XP_031437002.1"/>
    </source>
</evidence>
<feature type="domain" description="Myosin motor" evidence="17">
    <location>
        <begin position="61"/>
        <end position="757"/>
    </location>
</feature>
<dbReference type="Gene3D" id="2.30.30.40">
    <property type="entry name" value="SH3 Domains"/>
    <property type="match status" value="1"/>
</dbReference>
<gene>
    <name evidence="19 20" type="primary">myo7bb</name>
</gene>
<dbReference type="SUPFAM" id="SSF54236">
    <property type="entry name" value="Ubiquitin-like"/>
    <property type="match status" value="2"/>
</dbReference>
<keyword evidence="9 12" id="KW-0505">Motor protein</keyword>
<feature type="compositionally biased region" description="Low complexity" evidence="13">
    <location>
        <begin position="1158"/>
        <end position="1171"/>
    </location>
</feature>
<dbReference type="OrthoDB" id="6108017at2759"/>
<feature type="region of interest" description="Disordered" evidence="13">
    <location>
        <begin position="936"/>
        <end position="1045"/>
    </location>
</feature>
<dbReference type="InterPro" id="IPR036961">
    <property type="entry name" value="Kinesin_motor_dom_sf"/>
</dbReference>
<dbReference type="InterPro" id="IPR002404">
    <property type="entry name" value="IRS_PTB"/>
</dbReference>
<evidence type="ECO:0000256" key="7">
    <source>
        <dbReference type="ARBA" id="ARBA00022840"/>
    </source>
</evidence>
<dbReference type="InterPro" id="IPR001609">
    <property type="entry name" value="Myosin_head_motor_dom-like"/>
</dbReference>
<evidence type="ECO:0000256" key="11">
    <source>
        <dbReference type="PROSITE-ProRule" id="PRU00192"/>
    </source>
</evidence>
<dbReference type="InterPro" id="IPR000857">
    <property type="entry name" value="MyTH4_dom"/>
</dbReference>
<dbReference type="Pfam" id="PF21989">
    <property type="entry name" value="RA_2"/>
    <property type="match status" value="2"/>
</dbReference>
<evidence type="ECO:0000256" key="8">
    <source>
        <dbReference type="ARBA" id="ARBA00023123"/>
    </source>
</evidence>
<dbReference type="SMART" id="SM00295">
    <property type="entry name" value="B41"/>
    <property type="match status" value="2"/>
</dbReference>
<dbReference type="Gene3D" id="1.10.10.820">
    <property type="match status" value="1"/>
</dbReference>
<dbReference type="InterPro" id="IPR019749">
    <property type="entry name" value="Band_41_domain"/>
</dbReference>
<dbReference type="InterPro" id="IPR000048">
    <property type="entry name" value="IQ_motif_EF-hand-BS"/>
</dbReference>
<feature type="region of interest" description="Disordered" evidence="13">
    <location>
        <begin position="1151"/>
        <end position="1174"/>
    </location>
</feature>